<dbReference type="PANTHER" id="PTHR10997">
    <property type="entry name" value="IMPORTIN-7, 8, 11"/>
    <property type="match status" value="1"/>
</dbReference>
<protein>
    <submittedName>
        <fullName evidence="1">Importin-11</fullName>
    </submittedName>
</protein>
<dbReference type="PANTHER" id="PTHR10997:SF7">
    <property type="entry name" value="IMPORTIN-11"/>
    <property type="match status" value="1"/>
</dbReference>
<gene>
    <name evidence="1" type="primary">IPO11</name>
    <name evidence="1" type="ORF">E2C01_100213</name>
</gene>
<sequence length="109" mass="12475">MDTEGIHCTCMENELVCFQDIIKGRIRCGLLHNLREPVSQVAIQLAVLIAKIARVDCPREWPELLPSLIEAVKSNDDIVRHRSLLTLHHVIKQLASKRLAADRRTFQVR</sequence>
<dbReference type="InterPro" id="IPR016024">
    <property type="entry name" value="ARM-type_fold"/>
</dbReference>
<keyword evidence="2" id="KW-1185">Reference proteome</keyword>
<accession>A0A5B7KHD3</accession>
<dbReference type="AlphaFoldDB" id="A0A5B7KHD3"/>
<dbReference type="GO" id="GO:0005635">
    <property type="term" value="C:nuclear envelope"/>
    <property type="evidence" value="ECO:0007669"/>
    <property type="project" value="TreeGrafter"/>
</dbReference>
<proteinExistence type="predicted"/>
<dbReference type="SUPFAM" id="SSF48371">
    <property type="entry name" value="ARM repeat"/>
    <property type="match status" value="1"/>
</dbReference>
<dbReference type="Proteomes" id="UP000324222">
    <property type="component" value="Unassembled WGS sequence"/>
</dbReference>
<name>A0A5B7KHD3_PORTR</name>
<comment type="caution">
    <text evidence="1">The sequence shown here is derived from an EMBL/GenBank/DDBJ whole genome shotgun (WGS) entry which is preliminary data.</text>
</comment>
<dbReference type="GO" id="GO:0005829">
    <property type="term" value="C:cytosol"/>
    <property type="evidence" value="ECO:0007669"/>
    <property type="project" value="TreeGrafter"/>
</dbReference>
<dbReference type="GO" id="GO:0006606">
    <property type="term" value="P:protein import into nucleus"/>
    <property type="evidence" value="ECO:0007669"/>
    <property type="project" value="TreeGrafter"/>
</dbReference>
<evidence type="ECO:0000313" key="2">
    <source>
        <dbReference type="Proteomes" id="UP000324222"/>
    </source>
</evidence>
<dbReference type="InterPro" id="IPR011989">
    <property type="entry name" value="ARM-like"/>
</dbReference>
<dbReference type="Gene3D" id="1.25.10.10">
    <property type="entry name" value="Leucine-rich Repeat Variant"/>
    <property type="match status" value="1"/>
</dbReference>
<evidence type="ECO:0000313" key="1">
    <source>
        <dbReference type="EMBL" id="MPD04519.1"/>
    </source>
</evidence>
<reference evidence="1 2" key="1">
    <citation type="submission" date="2019-05" db="EMBL/GenBank/DDBJ databases">
        <title>Another draft genome of Portunus trituberculatus and its Hox gene families provides insights of decapod evolution.</title>
        <authorList>
            <person name="Jeong J.-H."/>
            <person name="Song I."/>
            <person name="Kim S."/>
            <person name="Choi T."/>
            <person name="Kim D."/>
            <person name="Ryu S."/>
            <person name="Kim W."/>
        </authorList>
    </citation>
    <scope>NUCLEOTIDE SEQUENCE [LARGE SCALE GENOMIC DNA]</scope>
    <source>
        <tissue evidence="1">Muscle</tissue>
    </source>
</reference>
<organism evidence="1 2">
    <name type="scientific">Portunus trituberculatus</name>
    <name type="common">Swimming crab</name>
    <name type="synonym">Neptunus trituberculatus</name>
    <dbReference type="NCBI Taxonomy" id="210409"/>
    <lineage>
        <taxon>Eukaryota</taxon>
        <taxon>Metazoa</taxon>
        <taxon>Ecdysozoa</taxon>
        <taxon>Arthropoda</taxon>
        <taxon>Crustacea</taxon>
        <taxon>Multicrustacea</taxon>
        <taxon>Malacostraca</taxon>
        <taxon>Eumalacostraca</taxon>
        <taxon>Eucarida</taxon>
        <taxon>Decapoda</taxon>
        <taxon>Pleocyemata</taxon>
        <taxon>Brachyura</taxon>
        <taxon>Eubrachyura</taxon>
        <taxon>Portunoidea</taxon>
        <taxon>Portunidae</taxon>
        <taxon>Portuninae</taxon>
        <taxon>Portunus</taxon>
    </lineage>
</organism>
<dbReference type="OrthoDB" id="361693at2759"/>
<dbReference type="EMBL" id="VSRR010141416">
    <property type="protein sequence ID" value="MPD04519.1"/>
    <property type="molecule type" value="Genomic_DNA"/>
</dbReference>